<evidence type="ECO:0000256" key="1">
    <source>
        <dbReference type="PROSITE-ProRule" id="PRU00409"/>
    </source>
</evidence>
<name>A0A2N3Y475_SACSN</name>
<dbReference type="STRING" id="994479.GCA_000194155_05567"/>
<evidence type="ECO:0000259" key="2">
    <source>
        <dbReference type="PROSITE" id="PS50975"/>
    </source>
</evidence>
<dbReference type="RefSeq" id="WP_010311563.1">
    <property type="nucleotide sequence ID" value="NZ_CP061007.1"/>
</dbReference>
<dbReference type="AlphaFoldDB" id="A0A2N3Y475"/>
<dbReference type="InterPro" id="IPR005479">
    <property type="entry name" value="CPAse_ATP-bd"/>
</dbReference>
<accession>A0A2N3Y475</accession>
<dbReference type="InterPro" id="IPR013815">
    <property type="entry name" value="ATP_grasp_subdomain_1"/>
</dbReference>
<dbReference type="Gene3D" id="3.30.470.20">
    <property type="entry name" value="ATP-grasp fold, B domain"/>
    <property type="match status" value="1"/>
</dbReference>
<evidence type="ECO:0000313" key="4">
    <source>
        <dbReference type="Proteomes" id="UP000233786"/>
    </source>
</evidence>
<dbReference type="Pfam" id="PF02786">
    <property type="entry name" value="CPSase_L_D2"/>
    <property type="match status" value="1"/>
</dbReference>
<dbReference type="GO" id="GO:0016874">
    <property type="term" value="F:ligase activity"/>
    <property type="evidence" value="ECO:0007669"/>
    <property type="project" value="UniProtKB-KW"/>
</dbReference>
<gene>
    <name evidence="3" type="ORF">A8926_5731</name>
</gene>
<feature type="domain" description="ATP-grasp" evidence="2">
    <location>
        <begin position="130"/>
        <end position="324"/>
    </location>
</feature>
<sequence>MLPFDTSTPAVVFKLDPNVMHHGGLGVIRSLGRVGVPVYAVQEDSLAPAAHSRYLRGRWLWSPDPAETDRIRDGLAQLADRIGRPSVLIPTDDAAAIFLAEHGDPLRPYFRFAQPARDLPRQLAGKYSMFQLCRRLDVPCAEATLIGAWDEALEFADEVGYPLVAKLSAPWLGAPGGVRSTTIVRDEEELAELYGRCGDAAVGGLMLQEFIPGGPGHDWFFHGYCDAASVCRPAFTGVKERSYPAHAGLTSLGRCVENEALLKESAKLLEQLAFSGIVDLDFRWDARDRRYKLLDFNPRLGAQFRLFRDDAGVDVALASYLDLTGQEVPAGRQPVGRRFLVENYDPIAALRYLCRGELGLRSWASSMRGVDETAWFARDDLLPFVLMCLWMVCRAVARPLPLHRRTRHPALAEPQYVPGRNHALGKPIRRRRKRLFEECR</sequence>
<dbReference type="Proteomes" id="UP000233786">
    <property type="component" value="Unassembled WGS sequence"/>
</dbReference>
<comment type="caution">
    <text evidence="3">The sequence shown here is derived from an EMBL/GenBank/DDBJ whole genome shotgun (WGS) entry which is preliminary data.</text>
</comment>
<dbReference type="GO" id="GO:0046872">
    <property type="term" value="F:metal ion binding"/>
    <property type="evidence" value="ECO:0007669"/>
    <property type="project" value="InterPro"/>
</dbReference>
<dbReference type="InterPro" id="IPR011761">
    <property type="entry name" value="ATP-grasp"/>
</dbReference>
<reference evidence="3" key="1">
    <citation type="submission" date="2017-12" db="EMBL/GenBank/DDBJ databases">
        <title>Sequencing the genomes of 1000 Actinobacteria strains.</title>
        <authorList>
            <person name="Klenk H.-P."/>
        </authorList>
    </citation>
    <scope>NUCLEOTIDE SEQUENCE [LARGE SCALE GENOMIC DNA]</scope>
    <source>
        <strain evidence="3">DSM 44228</strain>
    </source>
</reference>
<protein>
    <submittedName>
        <fullName evidence="3">ATP-grasp superfamily ATP-dependent carboligase</fullName>
    </submittedName>
</protein>
<organism evidence="3 4">
    <name type="scientific">Saccharopolyspora spinosa</name>
    <dbReference type="NCBI Taxonomy" id="60894"/>
    <lineage>
        <taxon>Bacteria</taxon>
        <taxon>Bacillati</taxon>
        <taxon>Actinomycetota</taxon>
        <taxon>Actinomycetes</taxon>
        <taxon>Pseudonocardiales</taxon>
        <taxon>Pseudonocardiaceae</taxon>
        <taxon>Saccharopolyspora</taxon>
    </lineage>
</organism>
<keyword evidence="1" id="KW-0067">ATP-binding</keyword>
<evidence type="ECO:0000313" key="3">
    <source>
        <dbReference type="EMBL" id="PKW17728.1"/>
    </source>
</evidence>
<dbReference type="GO" id="GO:0005524">
    <property type="term" value="F:ATP binding"/>
    <property type="evidence" value="ECO:0007669"/>
    <property type="project" value="UniProtKB-UniRule"/>
</dbReference>
<dbReference type="Gene3D" id="3.30.1490.20">
    <property type="entry name" value="ATP-grasp fold, A domain"/>
    <property type="match status" value="1"/>
</dbReference>
<keyword evidence="1" id="KW-0547">Nucleotide-binding</keyword>
<dbReference type="SUPFAM" id="SSF56059">
    <property type="entry name" value="Glutathione synthetase ATP-binding domain-like"/>
    <property type="match status" value="1"/>
</dbReference>
<keyword evidence="4" id="KW-1185">Reference proteome</keyword>
<dbReference type="EMBL" id="PJNB01000001">
    <property type="protein sequence ID" value="PKW17728.1"/>
    <property type="molecule type" value="Genomic_DNA"/>
</dbReference>
<dbReference type="PROSITE" id="PS50975">
    <property type="entry name" value="ATP_GRASP"/>
    <property type="match status" value="1"/>
</dbReference>
<proteinExistence type="predicted"/>